<feature type="transmembrane region" description="Helical" evidence="1">
    <location>
        <begin position="272"/>
        <end position="293"/>
    </location>
</feature>
<dbReference type="EMBL" id="WSTA01000046">
    <property type="protein sequence ID" value="MWB99061.1"/>
    <property type="molecule type" value="Genomic_DNA"/>
</dbReference>
<feature type="transmembrane region" description="Helical" evidence="1">
    <location>
        <begin position="125"/>
        <end position="146"/>
    </location>
</feature>
<comment type="caution">
    <text evidence="2">The sequence shown here is derived from an EMBL/GenBank/DDBJ whole genome shotgun (WGS) entry which is preliminary data.</text>
</comment>
<name>A0A6I4NY14_9MICO</name>
<keyword evidence="1" id="KW-0812">Transmembrane</keyword>
<dbReference type="AlphaFoldDB" id="A0A6I4NY14"/>
<accession>A0A6I4NY14</accession>
<keyword evidence="1" id="KW-1133">Transmembrane helix</keyword>
<organism evidence="2 3">
    <name type="scientific">Agromyces seonyuensis</name>
    <dbReference type="NCBI Taxonomy" id="2662446"/>
    <lineage>
        <taxon>Bacteria</taxon>
        <taxon>Bacillati</taxon>
        <taxon>Actinomycetota</taxon>
        <taxon>Actinomycetes</taxon>
        <taxon>Micrococcales</taxon>
        <taxon>Microbacteriaceae</taxon>
        <taxon>Agromyces</taxon>
    </lineage>
</organism>
<sequence>MNASDAARSTGDLHRRLDDLFAGVPMTADTQDLKEEIRANLIARVAELESEGRSPAESVSRAFAELGDVHELLGEPAAAQPPVPEYLRNRVRPSGAFVVRTVLCSIVAAAALVLLIVGLTPALPLVVGVLIGLAVVWGAGIGIVTGDALAQETASDYPMPRGRAAQYGAATGILLAGLALVPVVIVSLPLAWVAVPAALAVGAIAWLSYLGATQTNRHKPWVVAEAQRAGAVGNRFSEDPAAAARFGIYTVVIWLLAGILALVLGFTVGWLWAPLAAVGGFVVFMLTLARMLFGAGR</sequence>
<reference evidence="2 3" key="1">
    <citation type="submission" date="2019-12" db="EMBL/GenBank/DDBJ databases">
        <authorList>
            <person name="Kim Y.S."/>
        </authorList>
    </citation>
    <scope>NUCLEOTIDE SEQUENCE [LARGE SCALE GENOMIC DNA]</scope>
    <source>
        <strain evidence="2 3">MMS17-SY077</strain>
    </source>
</reference>
<feature type="transmembrane region" description="Helical" evidence="1">
    <location>
        <begin position="191"/>
        <end position="210"/>
    </location>
</feature>
<evidence type="ECO:0000313" key="2">
    <source>
        <dbReference type="EMBL" id="MWB99061.1"/>
    </source>
</evidence>
<feature type="transmembrane region" description="Helical" evidence="1">
    <location>
        <begin position="167"/>
        <end position="185"/>
    </location>
</feature>
<feature type="transmembrane region" description="Helical" evidence="1">
    <location>
        <begin position="246"/>
        <end position="266"/>
    </location>
</feature>
<evidence type="ECO:0000313" key="3">
    <source>
        <dbReference type="Proteomes" id="UP000438182"/>
    </source>
</evidence>
<dbReference type="Proteomes" id="UP000438182">
    <property type="component" value="Unassembled WGS sequence"/>
</dbReference>
<feature type="transmembrane region" description="Helical" evidence="1">
    <location>
        <begin position="97"/>
        <end position="119"/>
    </location>
</feature>
<evidence type="ECO:0000256" key="1">
    <source>
        <dbReference type="SAM" id="Phobius"/>
    </source>
</evidence>
<dbReference type="RefSeq" id="WP_160424961.1">
    <property type="nucleotide sequence ID" value="NZ_WSTA01000046.1"/>
</dbReference>
<protein>
    <submittedName>
        <fullName evidence="2">Uncharacterized protein</fullName>
    </submittedName>
</protein>
<keyword evidence="1" id="KW-0472">Membrane</keyword>
<gene>
    <name evidence="2" type="ORF">GB864_10945</name>
</gene>
<proteinExistence type="predicted"/>
<dbReference type="InterPro" id="IPR047928">
    <property type="entry name" value="Perm_prefix_1"/>
</dbReference>
<dbReference type="NCBIfam" id="NF038403">
    <property type="entry name" value="perm_prefix_1"/>
    <property type="match status" value="1"/>
</dbReference>
<keyword evidence="3" id="KW-1185">Reference proteome</keyword>